<dbReference type="OrthoDB" id="23890at2157"/>
<keyword evidence="1" id="KW-0560">Oxidoreductase</keyword>
<dbReference type="Proteomes" id="UP000423396">
    <property type="component" value="Chromosome"/>
</dbReference>
<dbReference type="Pfam" id="PF03446">
    <property type="entry name" value="NAD_binding_2"/>
    <property type="match status" value="1"/>
</dbReference>
<evidence type="ECO:0000256" key="2">
    <source>
        <dbReference type="ARBA" id="ARBA00023027"/>
    </source>
</evidence>
<proteinExistence type="predicted"/>
<name>A0A650CMC2_9CREN</name>
<evidence type="ECO:0000313" key="6">
    <source>
        <dbReference type="Proteomes" id="UP000423396"/>
    </source>
</evidence>
<protein>
    <submittedName>
        <fullName evidence="5">NAD-binding protein</fullName>
    </submittedName>
</protein>
<dbReference type="SUPFAM" id="SSF51735">
    <property type="entry name" value="NAD(P)-binding Rossmann-fold domains"/>
    <property type="match status" value="1"/>
</dbReference>
<dbReference type="Gene3D" id="3.40.50.720">
    <property type="entry name" value="NAD(P)-binding Rossmann-like Domain"/>
    <property type="match status" value="1"/>
</dbReference>
<dbReference type="GO" id="GO:0016616">
    <property type="term" value="F:oxidoreductase activity, acting on the CH-OH group of donors, NAD or NADP as acceptor"/>
    <property type="evidence" value="ECO:0007669"/>
    <property type="project" value="TreeGrafter"/>
</dbReference>
<evidence type="ECO:0000259" key="3">
    <source>
        <dbReference type="Pfam" id="PF03446"/>
    </source>
</evidence>
<dbReference type="PANTHER" id="PTHR22981">
    <property type="entry name" value="3-HYDROXYISOBUTYRATE DEHYDROGENASE-RELATED"/>
    <property type="match status" value="1"/>
</dbReference>
<dbReference type="AlphaFoldDB" id="A0A650CMC2"/>
<reference evidence="5 6" key="1">
    <citation type="submission" date="2019-10" db="EMBL/GenBank/DDBJ databases">
        <title>Genome Sequences from Six Type Strain Members of the Archaeal Family Sulfolobaceae: Acidianus ambivalens, Acidianus infernus, Metallosphaera prunae, Stygiolobus azoricus, Sulfolobus metallicus, and Sulfurisphaera ohwakuensis.</title>
        <authorList>
            <person name="Counts J.A."/>
            <person name="Kelly R.M."/>
        </authorList>
    </citation>
    <scope>NUCLEOTIDE SEQUENCE [LARGE SCALE GENOMIC DNA]</scope>
    <source>
        <strain evidence="5 6">FC6</strain>
    </source>
</reference>
<keyword evidence="6" id="KW-1185">Reference proteome</keyword>
<dbReference type="GO" id="GO:0051287">
    <property type="term" value="F:NAD binding"/>
    <property type="evidence" value="ECO:0007669"/>
    <property type="project" value="InterPro"/>
</dbReference>
<evidence type="ECO:0000259" key="4">
    <source>
        <dbReference type="Pfam" id="PF14833"/>
    </source>
</evidence>
<dbReference type="InterPro" id="IPR015815">
    <property type="entry name" value="HIBADH-related"/>
</dbReference>
<organism evidence="5 6">
    <name type="scientific">Stygiolobus azoricus</name>
    <dbReference type="NCBI Taxonomy" id="41675"/>
    <lineage>
        <taxon>Archaea</taxon>
        <taxon>Thermoproteota</taxon>
        <taxon>Thermoprotei</taxon>
        <taxon>Sulfolobales</taxon>
        <taxon>Sulfolobaceae</taxon>
        <taxon>Stygiolobus</taxon>
    </lineage>
</organism>
<dbReference type="PIRSF" id="PIRSF000103">
    <property type="entry name" value="HIBADH"/>
    <property type="match status" value="1"/>
</dbReference>
<feature type="domain" description="3-hydroxyisobutyrate dehydrogenase-like NAD-binding" evidence="4">
    <location>
        <begin position="161"/>
        <end position="282"/>
    </location>
</feature>
<dbReference type="EMBL" id="CP045483">
    <property type="protein sequence ID" value="QGR18647.1"/>
    <property type="molecule type" value="Genomic_DNA"/>
</dbReference>
<dbReference type="Gene3D" id="1.10.1040.10">
    <property type="entry name" value="N-(1-d-carboxylethyl)-l-norvaline Dehydrogenase, domain 2"/>
    <property type="match status" value="1"/>
</dbReference>
<keyword evidence="2" id="KW-0520">NAD</keyword>
<dbReference type="InterPro" id="IPR013328">
    <property type="entry name" value="6PGD_dom2"/>
</dbReference>
<dbReference type="InterPro" id="IPR036291">
    <property type="entry name" value="NAD(P)-bd_dom_sf"/>
</dbReference>
<dbReference type="Pfam" id="PF14833">
    <property type="entry name" value="NAD_binding_11"/>
    <property type="match status" value="1"/>
</dbReference>
<gene>
    <name evidence="5" type="ORF">D1868_00625</name>
</gene>
<dbReference type="SUPFAM" id="SSF48179">
    <property type="entry name" value="6-phosphogluconate dehydrogenase C-terminal domain-like"/>
    <property type="match status" value="1"/>
</dbReference>
<dbReference type="PANTHER" id="PTHR22981:SF80">
    <property type="entry name" value="BLR4309 PROTEIN"/>
    <property type="match status" value="1"/>
</dbReference>
<dbReference type="InterPro" id="IPR029154">
    <property type="entry name" value="HIBADH-like_NADP-bd"/>
</dbReference>
<evidence type="ECO:0000313" key="5">
    <source>
        <dbReference type="EMBL" id="QGR18647.1"/>
    </source>
</evidence>
<dbReference type="KEGG" id="sazo:D1868_00625"/>
<dbReference type="GO" id="GO:0050661">
    <property type="term" value="F:NADP binding"/>
    <property type="evidence" value="ECO:0007669"/>
    <property type="project" value="InterPro"/>
</dbReference>
<feature type="domain" description="6-phosphogluconate dehydrogenase NADP-binding" evidence="3">
    <location>
        <begin position="2"/>
        <end position="158"/>
    </location>
</feature>
<accession>A0A650CMC2</accession>
<dbReference type="InterPro" id="IPR008927">
    <property type="entry name" value="6-PGluconate_DH-like_C_sf"/>
</dbReference>
<dbReference type="RefSeq" id="WP_156004831.1">
    <property type="nucleotide sequence ID" value="NZ_CP045483.1"/>
</dbReference>
<evidence type="ECO:0000256" key="1">
    <source>
        <dbReference type="ARBA" id="ARBA00023002"/>
    </source>
</evidence>
<dbReference type="GeneID" id="42797536"/>
<dbReference type="InterPro" id="IPR006115">
    <property type="entry name" value="6PGDH_NADP-bd"/>
</dbReference>
<sequence>MKIGLAGLGIMGYRIGANLAKAGKLHLVYNRTERKAEQFSKEYGVKYVKDPIELLKEVDLLITMLADDDAVSNFLTPLIPYSKGKIIIDMSTISPSVSIGIAKKVAENGGFMYDAPVIGTSVFAEQKKLTVLLGGPEEKLDVVKEILSETASTILYMGGNGMGLYAKLVNNLMVGVYVAALAEAYNFGVKAGLKPEDVHKVLALYGSAKSPTSELKIPKMMNNDYSTQFATKHMRKDLEIITKETQNIKVINPLSSIALQLYRVAEAMGHGENDYAAVLEVYRKGNK</sequence>